<proteinExistence type="predicted"/>
<organism evidence="1 2">
    <name type="scientific">Ambrosiozyma monospora</name>
    <name type="common">Yeast</name>
    <name type="synonym">Endomycopsis monosporus</name>
    <dbReference type="NCBI Taxonomy" id="43982"/>
    <lineage>
        <taxon>Eukaryota</taxon>
        <taxon>Fungi</taxon>
        <taxon>Dikarya</taxon>
        <taxon>Ascomycota</taxon>
        <taxon>Saccharomycotina</taxon>
        <taxon>Pichiomycetes</taxon>
        <taxon>Pichiales</taxon>
        <taxon>Pichiaceae</taxon>
        <taxon>Ambrosiozyma</taxon>
    </lineage>
</organism>
<protein>
    <submittedName>
        <fullName evidence="1">Unnamed protein product</fullName>
    </submittedName>
</protein>
<sequence>MTADDDGVEAEAVEDVEEEVVDDVKSEAIGAANAVDAESENKMEVESLIFDRYRVLNIEIEKSEYSIGKWIDECVDDDLPKHILLLS</sequence>
<accession>A0ACB5TTZ6</accession>
<keyword evidence="2" id="KW-1185">Reference proteome</keyword>
<name>A0ACB5TTZ6_AMBMO</name>
<dbReference type="Proteomes" id="UP001165064">
    <property type="component" value="Unassembled WGS sequence"/>
</dbReference>
<gene>
    <name evidence="1" type="ORF">Amon02_000940900</name>
</gene>
<comment type="caution">
    <text evidence="1">The sequence shown here is derived from an EMBL/GenBank/DDBJ whole genome shotgun (WGS) entry which is preliminary data.</text>
</comment>
<reference evidence="1" key="1">
    <citation type="submission" date="2023-04" db="EMBL/GenBank/DDBJ databases">
        <title>Ambrosiozyma monospora NBRC 10751.</title>
        <authorList>
            <person name="Ichikawa N."/>
            <person name="Sato H."/>
            <person name="Tonouchi N."/>
        </authorList>
    </citation>
    <scope>NUCLEOTIDE SEQUENCE</scope>
    <source>
        <strain evidence="1">NBRC 10751</strain>
    </source>
</reference>
<dbReference type="EMBL" id="BSXS01008828">
    <property type="protein sequence ID" value="GME93795.1"/>
    <property type="molecule type" value="Genomic_DNA"/>
</dbReference>
<evidence type="ECO:0000313" key="1">
    <source>
        <dbReference type="EMBL" id="GME93795.1"/>
    </source>
</evidence>
<evidence type="ECO:0000313" key="2">
    <source>
        <dbReference type="Proteomes" id="UP001165064"/>
    </source>
</evidence>